<evidence type="ECO:0000256" key="5">
    <source>
        <dbReference type="ARBA" id="ARBA00022768"/>
    </source>
</evidence>
<dbReference type="SUPFAM" id="SSF54980">
    <property type="entry name" value="EF-G C-terminal domain-like"/>
    <property type="match status" value="2"/>
</dbReference>
<dbReference type="InterPro" id="IPR009022">
    <property type="entry name" value="EFG_III"/>
</dbReference>
<dbReference type="Pfam" id="PF03144">
    <property type="entry name" value="GTP_EFTU_D2"/>
    <property type="match status" value="1"/>
</dbReference>
<dbReference type="SMART" id="SM00889">
    <property type="entry name" value="EFG_IV"/>
    <property type="match status" value="1"/>
</dbReference>
<dbReference type="Gene3D" id="3.30.70.870">
    <property type="entry name" value="Elongation Factor G (Translational Gtpase), domain 3"/>
    <property type="match status" value="1"/>
</dbReference>
<dbReference type="CDD" id="cd04097">
    <property type="entry name" value="mtEFG1_C"/>
    <property type="match status" value="1"/>
</dbReference>
<evidence type="ECO:0000256" key="7">
    <source>
        <dbReference type="ARBA" id="ARBA00023134"/>
    </source>
</evidence>
<proteinExistence type="inferred from homology"/>
<dbReference type="Pfam" id="PF14492">
    <property type="entry name" value="EFG_III"/>
    <property type="match status" value="1"/>
</dbReference>
<evidence type="ECO:0000256" key="1">
    <source>
        <dbReference type="ARBA" id="ARBA00004173"/>
    </source>
</evidence>
<dbReference type="EMBL" id="BSDZ01000094">
    <property type="protein sequence ID" value="GLI70774.1"/>
    <property type="molecule type" value="Genomic_DNA"/>
</dbReference>
<keyword evidence="7" id="KW-0342">GTP-binding</keyword>
<dbReference type="SUPFAM" id="SSF50447">
    <property type="entry name" value="Translation proteins"/>
    <property type="match status" value="1"/>
</dbReference>
<dbReference type="InterPro" id="IPR035649">
    <property type="entry name" value="EFG_V"/>
</dbReference>
<name>A0ABQ5SMZ0_9CHLO</name>
<dbReference type="Pfam" id="PF03764">
    <property type="entry name" value="EFG_IV"/>
    <property type="match status" value="1"/>
</dbReference>
<accession>A0ABQ5SMZ0</accession>
<evidence type="ECO:0000256" key="3">
    <source>
        <dbReference type="ARBA" id="ARBA00021392"/>
    </source>
</evidence>
<dbReference type="PROSITE" id="PS51722">
    <property type="entry name" value="G_TR_2"/>
    <property type="match status" value="1"/>
</dbReference>
<feature type="domain" description="Tr-type G" evidence="8">
    <location>
        <begin position="81"/>
        <end position="358"/>
    </location>
</feature>
<dbReference type="InterPro" id="IPR047872">
    <property type="entry name" value="EFG_IV"/>
</dbReference>
<dbReference type="SUPFAM" id="SSF52540">
    <property type="entry name" value="P-loop containing nucleoside triphosphate hydrolases"/>
    <property type="match status" value="1"/>
</dbReference>
<sequence>LRSHAPCRCVLGLMSRSVARVLTAALGKSLHPLLNTSNPHGSLAHLKITGFGPHGQLDGWLARCLSTALSPVTEQEQQALSLIRNIGISAHIDSGKTTLTERILYYTGRIREIHEVRGKDGVGAKMDSMDLEREKGITIQSAATYCAWKDKQINIIDTPGHVDFTIEVERSLRVLDGAILVLCSVGGVQSQSITVDRQMKRYNVPRLVFVNKLDRAGANPWRCIDMARDKLKLNVAAVQIPIGLEDQHSGVVDVVARKAYYFEGPKGDQVVEGPVPERLVEEMEERRLELLEKVSEVDDPLAEKFLAEEAVGAEELRAAIRRATLALRFQPVFMGSAFKNKGVQPLLDGVLDYLPSPTEVVNEALDLTAEEERLTLPCAPSGPFVGLAFKLEEGKYGQLTYVRIYSGTLRKGDSVVNMSTNKKVRVPRLVRMHSNEMEDISHAAAGDIVAVFGMDCSSGDTLTDGVKLAMTSIRVPDPVMSLALTPTSAEQFPTFTRALQRFQKEDPTFRVATNNSTGEIIASGMGELHLEVYIERIRREYKVTCEVGKPKVNYREALTGRAEFNYLHKRQSGGAGQFGKVVGWIEPLPEDSPVTFVFENKLVGTAVPPEFHSAIEKGFVEAANSGSLIGAPVYGVRVVLTDGASHAVDSSETAFRIAAVQAFRQAYANASPIILEPVMKVEVTVPSEYQGATMGDINRRKGLILDSGAVGDDTVVTAHVPLNNMFGYSTALRSATQGKGEFSMEYSHHAAVPREAQAALVGEIKRAAAA</sequence>
<dbReference type="CDD" id="cd01434">
    <property type="entry name" value="EFG_mtEFG1_IV"/>
    <property type="match status" value="1"/>
</dbReference>
<dbReference type="InterPro" id="IPR027417">
    <property type="entry name" value="P-loop_NTPase"/>
</dbReference>
<dbReference type="SMART" id="SM00838">
    <property type="entry name" value="EFG_C"/>
    <property type="match status" value="1"/>
</dbReference>
<dbReference type="InterPro" id="IPR020568">
    <property type="entry name" value="Ribosomal_Su5_D2-typ_SF"/>
</dbReference>
<dbReference type="CDD" id="cd16262">
    <property type="entry name" value="EFG_III"/>
    <property type="match status" value="1"/>
</dbReference>
<dbReference type="InterPro" id="IPR004161">
    <property type="entry name" value="EFTu-like_2"/>
</dbReference>
<evidence type="ECO:0000313" key="9">
    <source>
        <dbReference type="EMBL" id="GLI70774.1"/>
    </source>
</evidence>
<dbReference type="SUPFAM" id="SSF54211">
    <property type="entry name" value="Ribosomal protein S5 domain 2-like"/>
    <property type="match status" value="1"/>
</dbReference>
<dbReference type="InterPro" id="IPR005517">
    <property type="entry name" value="Transl_elong_EFG/EF2_IV"/>
</dbReference>
<dbReference type="Pfam" id="PF00009">
    <property type="entry name" value="GTP_EFTU"/>
    <property type="match status" value="1"/>
</dbReference>
<evidence type="ECO:0000256" key="4">
    <source>
        <dbReference type="ARBA" id="ARBA00022741"/>
    </source>
</evidence>
<dbReference type="NCBIfam" id="TIGR00231">
    <property type="entry name" value="small_GTP"/>
    <property type="match status" value="1"/>
</dbReference>
<reference evidence="9 10" key="1">
    <citation type="journal article" date="2023" name="IScience">
        <title>Expanded male sex-determining region conserved during the evolution of homothallism in the green alga Volvox.</title>
        <authorList>
            <person name="Yamamoto K."/>
            <person name="Matsuzaki R."/>
            <person name="Mahakham W."/>
            <person name="Heman W."/>
            <person name="Sekimoto H."/>
            <person name="Kawachi M."/>
            <person name="Minakuchi Y."/>
            <person name="Toyoda A."/>
            <person name="Nozaki H."/>
        </authorList>
    </citation>
    <scope>NUCLEOTIDE SEQUENCE [LARGE SCALE GENOMIC DNA]</scope>
    <source>
        <strain evidence="9 10">NIES-4468</strain>
    </source>
</reference>
<dbReference type="PRINTS" id="PR00315">
    <property type="entry name" value="ELONGATNFCT"/>
</dbReference>
<dbReference type="InterPro" id="IPR014721">
    <property type="entry name" value="Ribsml_uS5_D2-typ_fold_subgr"/>
</dbReference>
<dbReference type="InterPro" id="IPR031157">
    <property type="entry name" value="G_TR_CS"/>
</dbReference>
<comment type="subcellular location">
    <subcellularLocation>
        <location evidence="1">Mitochondrion</location>
    </subcellularLocation>
</comment>
<gene>
    <name evidence="9" type="ORF">VaNZ11_015807</name>
</gene>
<evidence type="ECO:0000256" key="2">
    <source>
        <dbReference type="ARBA" id="ARBA00005870"/>
    </source>
</evidence>
<dbReference type="CDD" id="cd04091">
    <property type="entry name" value="mtEFG1_II_like"/>
    <property type="match status" value="1"/>
</dbReference>
<dbReference type="InterPro" id="IPR000640">
    <property type="entry name" value="EFG_V-like"/>
</dbReference>
<dbReference type="PANTHER" id="PTHR43636">
    <property type="entry name" value="ELONGATION FACTOR G, MITOCHONDRIAL"/>
    <property type="match status" value="1"/>
</dbReference>
<dbReference type="InterPro" id="IPR005225">
    <property type="entry name" value="Small_GTP-bd"/>
</dbReference>
<evidence type="ECO:0000313" key="10">
    <source>
        <dbReference type="Proteomes" id="UP001165090"/>
    </source>
</evidence>
<dbReference type="Pfam" id="PF00679">
    <property type="entry name" value="EFG_C"/>
    <property type="match status" value="1"/>
</dbReference>
<dbReference type="Gene3D" id="3.30.230.10">
    <property type="match status" value="1"/>
</dbReference>
<protein>
    <recommendedName>
        <fullName evidence="3">Elongation factor Tu, chloroplastic</fullName>
    </recommendedName>
</protein>
<dbReference type="CDD" id="cd01886">
    <property type="entry name" value="EF-G"/>
    <property type="match status" value="1"/>
</dbReference>
<evidence type="ECO:0000259" key="8">
    <source>
        <dbReference type="PROSITE" id="PS51722"/>
    </source>
</evidence>
<keyword evidence="10" id="KW-1185">Reference proteome</keyword>
<dbReference type="PANTHER" id="PTHR43636:SF2">
    <property type="entry name" value="ELONGATION FACTOR G, MITOCHONDRIAL"/>
    <property type="match status" value="1"/>
</dbReference>
<dbReference type="NCBIfam" id="TIGR00484">
    <property type="entry name" value="EF-G"/>
    <property type="match status" value="1"/>
</dbReference>
<dbReference type="Gene3D" id="2.40.30.10">
    <property type="entry name" value="Translation factors"/>
    <property type="match status" value="1"/>
</dbReference>
<dbReference type="Proteomes" id="UP001165090">
    <property type="component" value="Unassembled WGS sequence"/>
</dbReference>
<keyword evidence="6" id="KW-0648">Protein biosynthesis</keyword>
<evidence type="ECO:0000256" key="6">
    <source>
        <dbReference type="ARBA" id="ARBA00022917"/>
    </source>
</evidence>
<dbReference type="Gene3D" id="3.40.50.300">
    <property type="entry name" value="P-loop containing nucleotide triphosphate hydrolases"/>
    <property type="match status" value="1"/>
</dbReference>
<keyword evidence="4" id="KW-0547">Nucleotide-binding</keyword>
<keyword evidence="5" id="KW-0251">Elongation factor</keyword>
<dbReference type="InterPro" id="IPR035647">
    <property type="entry name" value="EFG_III/V"/>
</dbReference>
<dbReference type="InterPro" id="IPR004540">
    <property type="entry name" value="Transl_elong_EFG/EF2"/>
</dbReference>
<feature type="non-terminal residue" evidence="9">
    <location>
        <position position="1"/>
    </location>
</feature>
<dbReference type="HAMAP" id="MF_00054_B">
    <property type="entry name" value="EF_G_EF_2_B"/>
    <property type="match status" value="1"/>
</dbReference>
<dbReference type="NCBIfam" id="NF009381">
    <property type="entry name" value="PRK12740.1-5"/>
    <property type="match status" value="1"/>
</dbReference>
<comment type="caution">
    <text evidence="9">The sequence shown here is derived from an EMBL/GenBank/DDBJ whole genome shotgun (WGS) entry which is preliminary data.</text>
</comment>
<dbReference type="Gene3D" id="3.30.70.240">
    <property type="match status" value="1"/>
</dbReference>
<dbReference type="PROSITE" id="PS00301">
    <property type="entry name" value="G_TR_1"/>
    <property type="match status" value="1"/>
</dbReference>
<comment type="similarity">
    <text evidence="2">Belongs to the TRAFAC class translation factor GTPase superfamily. Classic translation factor GTPase family. EF-G/EF-2 subfamily.</text>
</comment>
<dbReference type="InterPro" id="IPR000795">
    <property type="entry name" value="T_Tr_GTP-bd_dom"/>
</dbReference>
<organism evidence="9 10">
    <name type="scientific">Volvox africanus</name>
    <dbReference type="NCBI Taxonomy" id="51714"/>
    <lineage>
        <taxon>Eukaryota</taxon>
        <taxon>Viridiplantae</taxon>
        <taxon>Chlorophyta</taxon>
        <taxon>core chlorophytes</taxon>
        <taxon>Chlorophyceae</taxon>
        <taxon>CS clade</taxon>
        <taxon>Chlamydomonadales</taxon>
        <taxon>Volvocaceae</taxon>
        <taxon>Volvox</taxon>
    </lineage>
</organism>
<dbReference type="InterPro" id="IPR041095">
    <property type="entry name" value="EFG_II"/>
</dbReference>
<dbReference type="InterPro" id="IPR009000">
    <property type="entry name" value="Transl_B-barrel_sf"/>
</dbReference>